<dbReference type="AlphaFoldDB" id="X1PJB6"/>
<dbReference type="InterPro" id="IPR000917">
    <property type="entry name" value="Sulfatase_N"/>
</dbReference>
<evidence type="ECO:0000259" key="2">
    <source>
        <dbReference type="Pfam" id="PF00884"/>
    </source>
</evidence>
<dbReference type="SUPFAM" id="SSF53649">
    <property type="entry name" value="Alkaline phosphatase-like"/>
    <property type="match status" value="1"/>
</dbReference>
<evidence type="ECO:0000256" key="1">
    <source>
        <dbReference type="ARBA" id="ARBA00008779"/>
    </source>
</evidence>
<feature type="domain" description="Sulfatase N-terminal" evidence="2">
    <location>
        <begin position="1"/>
        <end position="197"/>
    </location>
</feature>
<dbReference type="EMBL" id="BARV01038000">
    <property type="protein sequence ID" value="GAI56397.1"/>
    <property type="molecule type" value="Genomic_DNA"/>
</dbReference>
<feature type="non-terminal residue" evidence="3">
    <location>
        <position position="209"/>
    </location>
</feature>
<comment type="similarity">
    <text evidence="1">Belongs to the sulfatase family.</text>
</comment>
<name>X1PJB6_9ZZZZ</name>
<feature type="non-terminal residue" evidence="3">
    <location>
        <position position="1"/>
    </location>
</feature>
<dbReference type="InterPro" id="IPR017850">
    <property type="entry name" value="Alkaline_phosphatase_core_sf"/>
</dbReference>
<accession>X1PJB6</accession>
<dbReference type="GO" id="GO:0004065">
    <property type="term" value="F:arylsulfatase activity"/>
    <property type="evidence" value="ECO:0007669"/>
    <property type="project" value="TreeGrafter"/>
</dbReference>
<protein>
    <recommendedName>
        <fullName evidence="2">Sulfatase N-terminal domain-containing protein</fullName>
    </recommendedName>
</protein>
<dbReference type="InterPro" id="IPR050738">
    <property type="entry name" value="Sulfatase"/>
</dbReference>
<dbReference type="Gene3D" id="3.40.720.10">
    <property type="entry name" value="Alkaline Phosphatase, subunit A"/>
    <property type="match status" value="1"/>
</dbReference>
<evidence type="ECO:0000313" key="3">
    <source>
        <dbReference type="EMBL" id="GAI56397.1"/>
    </source>
</evidence>
<reference evidence="3" key="1">
    <citation type="journal article" date="2014" name="Front. Microbiol.">
        <title>High frequency of phylogenetically diverse reductive dehalogenase-homologous genes in deep subseafloor sedimentary metagenomes.</title>
        <authorList>
            <person name="Kawai M."/>
            <person name="Futagami T."/>
            <person name="Toyoda A."/>
            <person name="Takaki Y."/>
            <person name="Nishi S."/>
            <person name="Hori S."/>
            <person name="Arai W."/>
            <person name="Tsubouchi T."/>
            <person name="Morono Y."/>
            <person name="Uchiyama I."/>
            <person name="Ito T."/>
            <person name="Fujiyama A."/>
            <person name="Inagaki F."/>
            <person name="Takami H."/>
        </authorList>
    </citation>
    <scope>NUCLEOTIDE SEQUENCE</scope>
    <source>
        <strain evidence="3">Expedition CK06-06</strain>
    </source>
</reference>
<dbReference type="PANTHER" id="PTHR42693:SF33">
    <property type="entry name" value="ARYLSULFATASE"/>
    <property type="match status" value="1"/>
</dbReference>
<organism evidence="3">
    <name type="scientific">marine sediment metagenome</name>
    <dbReference type="NCBI Taxonomy" id="412755"/>
    <lineage>
        <taxon>unclassified sequences</taxon>
        <taxon>metagenomes</taxon>
        <taxon>ecological metagenomes</taxon>
    </lineage>
</organism>
<comment type="caution">
    <text evidence="3">The sequence shown here is derived from an EMBL/GenBank/DDBJ whole genome shotgun (WGS) entry which is preliminary data.</text>
</comment>
<gene>
    <name evidence="3" type="ORF">S06H3_58653</name>
</gene>
<dbReference type="PANTHER" id="PTHR42693">
    <property type="entry name" value="ARYLSULFATASE FAMILY MEMBER"/>
    <property type="match status" value="1"/>
</dbReference>
<dbReference type="Pfam" id="PF00884">
    <property type="entry name" value="Sulfatase"/>
    <property type="match status" value="1"/>
</dbReference>
<sequence>GAYGNREIHTPSMDRIAKEGMLFTNSFVNTPVCSPSRATYLSGLYPSQHTIIDFLDENEAFDKNSYESLTWPAVLQKHGYKTALVGKWDLGVLPRYFPTRHGFDHFFGYLSDPPENINPKFKVNNDFVETASSRKGGGDSFPRSCGYFRDNAADGKIQQFEGPLPDILTNNALAFLKANMDNPFALLLHYDAPHSPFLPVSKQDMAHYN</sequence>
<proteinExistence type="inferred from homology"/>